<dbReference type="AlphaFoldDB" id="A0A6B3N5H8"/>
<dbReference type="GO" id="GO:0030983">
    <property type="term" value="F:mismatched DNA binding"/>
    <property type="evidence" value="ECO:0007669"/>
    <property type="project" value="InterPro"/>
</dbReference>
<feature type="domain" description="DNA mismatch repair protein MutS-like N-terminal" evidence="1">
    <location>
        <begin position="34"/>
        <end position="112"/>
    </location>
</feature>
<reference evidence="2" key="1">
    <citation type="submission" date="2019-11" db="EMBL/GenBank/DDBJ databases">
        <title>Genomic insights into an expanded diversity of filamentous marine cyanobacteria reveals the extraordinary biosynthetic potential of Moorea and Okeania.</title>
        <authorList>
            <person name="Ferreira Leao T."/>
            <person name="Wang M."/>
            <person name="Moss N."/>
            <person name="Da Silva R."/>
            <person name="Sanders J."/>
            <person name="Nurk S."/>
            <person name="Gurevich A."/>
            <person name="Humphrey G."/>
            <person name="Reher R."/>
            <person name="Zhu Q."/>
            <person name="Belda-Ferre P."/>
            <person name="Glukhov E."/>
            <person name="Rex R."/>
            <person name="Dorrestein P.C."/>
            <person name="Knight R."/>
            <person name="Pevzner P."/>
            <person name="Gerwick W.H."/>
            <person name="Gerwick L."/>
        </authorList>
    </citation>
    <scope>NUCLEOTIDE SEQUENCE</scope>
    <source>
        <strain evidence="2">SIO1C4</strain>
    </source>
</reference>
<organism evidence="2">
    <name type="scientific">Symploca sp. SIO1C4</name>
    <dbReference type="NCBI Taxonomy" id="2607765"/>
    <lineage>
        <taxon>Bacteria</taxon>
        <taxon>Bacillati</taxon>
        <taxon>Cyanobacteriota</taxon>
        <taxon>Cyanophyceae</taxon>
        <taxon>Coleofasciculales</taxon>
        <taxon>Coleofasciculaceae</taxon>
        <taxon>Symploca</taxon>
    </lineage>
</organism>
<evidence type="ECO:0000259" key="1">
    <source>
        <dbReference type="Pfam" id="PF01624"/>
    </source>
</evidence>
<accession>A0A6B3N5H8</accession>
<proteinExistence type="predicted"/>
<dbReference type="EMBL" id="JAAHFQ010000206">
    <property type="protein sequence ID" value="NER28389.1"/>
    <property type="molecule type" value="Genomic_DNA"/>
</dbReference>
<gene>
    <name evidence="2" type="ORF">F6J89_12330</name>
</gene>
<dbReference type="SUPFAM" id="SSF55271">
    <property type="entry name" value="DNA repair protein MutS, domain I"/>
    <property type="match status" value="1"/>
</dbReference>
<comment type="caution">
    <text evidence="2">The sequence shown here is derived from an EMBL/GenBank/DDBJ whole genome shotgun (WGS) entry which is preliminary data.</text>
</comment>
<evidence type="ECO:0000313" key="2">
    <source>
        <dbReference type="EMBL" id="NER28389.1"/>
    </source>
</evidence>
<dbReference type="InterPro" id="IPR016151">
    <property type="entry name" value="DNA_mismatch_repair_MutS_N"/>
</dbReference>
<dbReference type="GO" id="GO:0005524">
    <property type="term" value="F:ATP binding"/>
    <property type="evidence" value="ECO:0007669"/>
    <property type="project" value="InterPro"/>
</dbReference>
<dbReference type="Pfam" id="PF01624">
    <property type="entry name" value="MutS_I"/>
    <property type="match status" value="1"/>
</dbReference>
<dbReference type="Gene3D" id="3.40.1170.10">
    <property type="entry name" value="DNA repair protein MutS, domain I"/>
    <property type="match status" value="1"/>
</dbReference>
<sequence length="132" mass="14700">MLKNKKREKLSLADILEAKVSIETQNQNTSISCFKKYQEAKQQNPSTLVFVRVADFFETFGDDAATASNALELMLTNKIVNQKTGERVKMTGFPAHARERYESLISEQGYTALFLDKEGLPVTISPALVPVG</sequence>
<protein>
    <recommendedName>
        <fullName evidence="1">DNA mismatch repair protein MutS-like N-terminal domain-containing protein</fullName>
    </recommendedName>
</protein>
<dbReference type="GO" id="GO:0006298">
    <property type="term" value="P:mismatch repair"/>
    <property type="evidence" value="ECO:0007669"/>
    <property type="project" value="InterPro"/>
</dbReference>
<dbReference type="InterPro" id="IPR007695">
    <property type="entry name" value="DNA_mismatch_repair_MutS-lik_N"/>
</dbReference>
<name>A0A6B3N5H8_9CYAN</name>